<protein>
    <submittedName>
        <fullName evidence="1">Uncharacterized protein</fullName>
    </submittedName>
</protein>
<comment type="caution">
    <text evidence="1">The sequence shown here is derived from an EMBL/GenBank/DDBJ whole genome shotgun (WGS) entry which is preliminary data.</text>
</comment>
<evidence type="ECO:0000313" key="2">
    <source>
        <dbReference type="Proteomes" id="UP000028002"/>
    </source>
</evidence>
<name>A0A081RWD6_PHOTE</name>
<reference evidence="1 2" key="1">
    <citation type="submission" date="2014-03" db="EMBL/GenBank/DDBJ databases">
        <title>Draft Genome of Photorhabdus temperata Meg1.</title>
        <authorList>
            <person name="Hurst S.G.IV."/>
            <person name="Morris K."/>
            <person name="Thomas K."/>
            <person name="Tisa L.S."/>
        </authorList>
    </citation>
    <scope>NUCLEOTIDE SEQUENCE [LARGE SCALE GENOMIC DNA]</scope>
    <source>
        <strain evidence="1 2">Meg1</strain>
    </source>
</reference>
<dbReference type="EMBL" id="JGVH01000038">
    <property type="protein sequence ID" value="KER02989.1"/>
    <property type="molecule type" value="Genomic_DNA"/>
</dbReference>
<gene>
    <name evidence="1" type="ORF">MEG1DRAFT_02401</name>
</gene>
<proteinExistence type="predicted"/>
<sequence>MTYHSMANIHFCDAFIYQSYYLVVLKNKACHQELTFGDNVS</sequence>
<dbReference type="Proteomes" id="UP000028002">
    <property type="component" value="Unassembled WGS sequence"/>
</dbReference>
<accession>A0A081RWD6</accession>
<evidence type="ECO:0000313" key="1">
    <source>
        <dbReference type="EMBL" id="KER02989.1"/>
    </source>
</evidence>
<organism evidence="1 2">
    <name type="scientific">Photorhabdus temperata subsp. temperata Meg1</name>
    <dbReference type="NCBI Taxonomy" id="1393735"/>
    <lineage>
        <taxon>Bacteria</taxon>
        <taxon>Pseudomonadati</taxon>
        <taxon>Pseudomonadota</taxon>
        <taxon>Gammaproteobacteria</taxon>
        <taxon>Enterobacterales</taxon>
        <taxon>Morganellaceae</taxon>
        <taxon>Photorhabdus</taxon>
    </lineage>
</organism>
<dbReference type="AlphaFoldDB" id="A0A081RWD6"/>